<gene>
    <name evidence="4" type="primary">mobF</name>
    <name evidence="4" type="ORF">ACIBG2_15140</name>
</gene>
<dbReference type="SUPFAM" id="SSF52540">
    <property type="entry name" value="P-loop containing nucleoside triphosphate hydrolases"/>
    <property type="match status" value="1"/>
</dbReference>
<reference evidence="4 5" key="1">
    <citation type="submission" date="2024-10" db="EMBL/GenBank/DDBJ databases">
        <title>The Natural Products Discovery Center: Release of the First 8490 Sequenced Strains for Exploring Actinobacteria Biosynthetic Diversity.</title>
        <authorList>
            <person name="Kalkreuter E."/>
            <person name="Kautsar S.A."/>
            <person name="Yang D."/>
            <person name="Bader C.D."/>
            <person name="Teijaro C.N."/>
            <person name="Fluegel L."/>
            <person name="Davis C.M."/>
            <person name="Simpson J.R."/>
            <person name="Lauterbach L."/>
            <person name="Steele A.D."/>
            <person name="Gui C."/>
            <person name="Meng S."/>
            <person name="Li G."/>
            <person name="Viehrig K."/>
            <person name="Ye F."/>
            <person name="Su P."/>
            <person name="Kiefer A.F."/>
            <person name="Nichols A."/>
            <person name="Cepeda A.J."/>
            <person name="Yan W."/>
            <person name="Fan B."/>
            <person name="Jiang Y."/>
            <person name="Adhikari A."/>
            <person name="Zheng C.-J."/>
            <person name="Schuster L."/>
            <person name="Cowan T.M."/>
            <person name="Smanski M.J."/>
            <person name="Chevrette M.G."/>
            <person name="De Carvalho L.P.S."/>
            <person name="Shen B."/>
        </authorList>
    </citation>
    <scope>NUCLEOTIDE SEQUENCE [LARGE SCALE GENOMIC DNA]</scope>
    <source>
        <strain evidence="4 5">NPDC050545</strain>
    </source>
</reference>
<proteinExistence type="predicted"/>
<keyword evidence="5" id="KW-1185">Reference proteome</keyword>
<dbReference type="NCBIfam" id="NF041492">
    <property type="entry name" value="MobF"/>
    <property type="match status" value="1"/>
</dbReference>
<evidence type="ECO:0000313" key="4">
    <source>
        <dbReference type="EMBL" id="MFI6498725.1"/>
    </source>
</evidence>
<dbReference type="Proteomes" id="UP001612741">
    <property type="component" value="Unassembled WGS sequence"/>
</dbReference>
<dbReference type="Pfam" id="PF08751">
    <property type="entry name" value="TrwC"/>
    <property type="match status" value="1"/>
</dbReference>
<evidence type="ECO:0000259" key="3">
    <source>
        <dbReference type="Pfam" id="PF08751"/>
    </source>
</evidence>
<organism evidence="4 5">
    <name type="scientific">Nonomuraea typhae</name>
    <dbReference type="NCBI Taxonomy" id="2603600"/>
    <lineage>
        <taxon>Bacteria</taxon>
        <taxon>Bacillati</taxon>
        <taxon>Actinomycetota</taxon>
        <taxon>Actinomycetes</taxon>
        <taxon>Streptosporangiales</taxon>
        <taxon>Streptosporangiaceae</taxon>
        <taxon>Nonomuraea</taxon>
    </lineage>
</organism>
<dbReference type="InterPro" id="IPR027417">
    <property type="entry name" value="P-loop_NTPase"/>
</dbReference>
<feature type="domain" description="TrwC relaxase" evidence="3">
    <location>
        <begin position="48"/>
        <end position="424"/>
    </location>
</feature>
<evidence type="ECO:0000256" key="2">
    <source>
        <dbReference type="SAM" id="MobiDB-lite"/>
    </source>
</evidence>
<accession>A0ABW7YT03</accession>
<dbReference type="SUPFAM" id="SSF55464">
    <property type="entry name" value="Origin of replication-binding domain, RBD-like"/>
    <property type="match status" value="1"/>
</dbReference>
<dbReference type="Gene3D" id="3.40.50.300">
    <property type="entry name" value="P-loop containing nucleotide triphosphate hydrolases"/>
    <property type="match status" value="1"/>
</dbReference>
<dbReference type="EMBL" id="JBITGY010000004">
    <property type="protein sequence ID" value="MFI6498725.1"/>
    <property type="molecule type" value="Genomic_DNA"/>
</dbReference>
<feature type="region of interest" description="Disordered" evidence="2">
    <location>
        <begin position="1005"/>
        <end position="1040"/>
    </location>
</feature>
<dbReference type="InterPro" id="IPR014862">
    <property type="entry name" value="TrwC"/>
</dbReference>
<dbReference type="RefSeq" id="WP_397081969.1">
    <property type="nucleotide sequence ID" value="NZ_JBITGY010000004.1"/>
</dbReference>
<feature type="coiled-coil region" evidence="1">
    <location>
        <begin position="1086"/>
        <end position="1113"/>
    </location>
</feature>
<dbReference type="Pfam" id="PF13604">
    <property type="entry name" value="AAA_30"/>
    <property type="match status" value="1"/>
</dbReference>
<comment type="caution">
    <text evidence="4">The sequence shown here is derived from an EMBL/GenBank/DDBJ whole genome shotgun (WGS) entry which is preliminary data.</text>
</comment>
<protein>
    <submittedName>
        <fullName evidence="4">MobF family relaxase</fullName>
    </submittedName>
</protein>
<evidence type="ECO:0000313" key="5">
    <source>
        <dbReference type="Proteomes" id="UP001612741"/>
    </source>
</evidence>
<feature type="compositionally biased region" description="Low complexity" evidence="2">
    <location>
        <begin position="1023"/>
        <end position="1037"/>
    </location>
</feature>
<name>A0ABW7YT03_9ACTN</name>
<sequence length="1336" mass="141579">MNTIGPARQQVEYRLTEGAGCGLAAADEHTAADGHGRERAVGDGQVAYRLGDGRALMWIGEGLREVGLTPLTPLTPDQHDMARALMDGIHPGTGEVLVAPKMAADPRAKLAGEPLVAALEAAATAHGVTVERLLAGRPKAAARAAQLARGVARQGQAHLIRIHDVEQLAEAAGLDLAQIYDGAELASARKWRDAMVRVGNRGYDLTLDVTKSVSVLFALTEPVFAAAIEDVFAAAVTEIVTAVEGWTGYGQRGQQGRGKLAARTSSTGVLGWVLWHRTARPVDGQVPDPHLHAHVQIANLVRSSEDGRWSAVAAGGRDLHRHAHAADALLKARLRRVLTERYGIGWRRDERTGAWEITAIGEGVGGVYSKRAGQVAQRLRRRGLDPAHSSRLAVKTASAASRQPKGRELGEAELRAAWHAQLDQALGAAPGAGTGRALVEACCSGAVLPQRPSAAEIAAWIWRPEHGLTGHAKTVTRADALAAVIDACPDGVADLADAEALTDAVLEHAPAVRLAEAGARHLANSRRYTTIDILAAEQVVLTQVRARYNTGTAVVDAAAAALAIDTQQTAAGFAFSPAQRQVLDRLLGAGHGVEAVIGAAGAGKTALMAAARTAWESRGLVVAGAASAAVAAANLAAESGITSSTITSWLKRVGDGRGLSGVDVLVVDEAAMVDDRQLAALLREASHAGTKVVLIGDPLQLRAIGVGGAFAAIHRQVDGPVLTENRRQSDPLERRALELWRAGQRRAALHTWGEGRRVHAGDGAEDTMARLIADWAEARQPYRGRAEAAHDELAGLLVLAGSNAAADRLNLAARAIRRELGELTGPDRWYGIAGGGSIALAVADHVRIRKNDYHTRDGNGGTAGDIALNGYRGQVSAIDERGRVRVEWRTPGPDGMQLCSRWLTPAYIAAGGLSYGNSMTVAAAQGLTSDHALVFGLGLDPHTLYAAMSRDRISAHLYLPRELLETDAARAAHGPVRNPAHGLQRALAAYNRTLQGDRADTLITTEPEPIAHRHHTAERELDPLGPARDGPDAPAADGGERRALQALQAAEADARQVVRRAATLHSLTRTPGRVGLLTDAQLTARQAALTGQIATAEQTLTAAEDEMRRYAAQGGGPTESALHTQRTALAEQANRITTAAAADQRLEQARQELLDNRRQTAQIHAELGGLGELVPAHRARRRTLNTELTDLAEERAAIRQIGPGLEQAARNAIAQAPPRAAWMSILSKHDALERDWEAARHAARNNDVAAARNRAEGARRTRGQAAAELAAVKAEIERRAGLPPDTRALERAARAQHATAQRIAGQTAAASARDRSQAYRPPDRDLRHSQGRGHRY</sequence>
<feature type="region of interest" description="Disordered" evidence="2">
    <location>
        <begin position="1293"/>
        <end position="1336"/>
    </location>
</feature>
<keyword evidence="1" id="KW-0175">Coiled coil</keyword>
<evidence type="ECO:0000256" key="1">
    <source>
        <dbReference type="SAM" id="Coils"/>
    </source>
</evidence>
<feature type="compositionally biased region" description="Low complexity" evidence="2">
    <location>
        <begin position="1295"/>
        <end position="1304"/>
    </location>
</feature>
<feature type="compositionally biased region" description="Basic and acidic residues" evidence="2">
    <location>
        <begin position="1312"/>
        <end position="1328"/>
    </location>
</feature>